<evidence type="ECO:0000313" key="2">
    <source>
        <dbReference type="EMBL" id="KAJ8538566.1"/>
    </source>
</evidence>
<feature type="compositionally biased region" description="Polar residues" evidence="1">
    <location>
        <begin position="16"/>
        <end position="34"/>
    </location>
</feature>
<dbReference type="EMBL" id="JAJAGQ010000017">
    <property type="protein sequence ID" value="KAJ8538566.1"/>
    <property type="molecule type" value="Genomic_DNA"/>
</dbReference>
<sequence length="158" mass="17617">MSKNVLEEDEDHSSDINDASSGNVEMLQSMSNAECPSKEIQEDLASSSSSGQRSLLKKDSPMRNLHDLISHNISDEKRMPLTKITDDNGELVDNEMKRLSPVKMADVSPKSVAKGGKKGTVQFYSFQELPAEAKGILLVDKVQLPSFKFKVWQTREPY</sequence>
<comment type="caution">
    <text evidence="2">The sequence shown here is derived from an EMBL/GenBank/DDBJ whole genome shotgun (WGS) entry which is preliminary data.</text>
</comment>
<protein>
    <submittedName>
        <fullName evidence="2">Uncharacterized protein</fullName>
    </submittedName>
</protein>
<organism evidence="2 3">
    <name type="scientific">Anisodus acutangulus</name>
    <dbReference type="NCBI Taxonomy" id="402998"/>
    <lineage>
        <taxon>Eukaryota</taxon>
        <taxon>Viridiplantae</taxon>
        <taxon>Streptophyta</taxon>
        <taxon>Embryophyta</taxon>
        <taxon>Tracheophyta</taxon>
        <taxon>Spermatophyta</taxon>
        <taxon>Magnoliopsida</taxon>
        <taxon>eudicotyledons</taxon>
        <taxon>Gunneridae</taxon>
        <taxon>Pentapetalae</taxon>
        <taxon>asterids</taxon>
        <taxon>lamiids</taxon>
        <taxon>Solanales</taxon>
        <taxon>Solanaceae</taxon>
        <taxon>Solanoideae</taxon>
        <taxon>Hyoscyameae</taxon>
        <taxon>Anisodus</taxon>
    </lineage>
</organism>
<evidence type="ECO:0000256" key="1">
    <source>
        <dbReference type="SAM" id="MobiDB-lite"/>
    </source>
</evidence>
<proteinExistence type="predicted"/>
<dbReference type="Proteomes" id="UP001152561">
    <property type="component" value="Unassembled WGS sequence"/>
</dbReference>
<name>A0A9Q1LMD8_9SOLA</name>
<dbReference type="OrthoDB" id="1329219at2759"/>
<reference evidence="3" key="1">
    <citation type="journal article" date="2023" name="Proc. Natl. Acad. Sci. U.S.A.">
        <title>Genomic and structural basis for evolution of tropane alkaloid biosynthesis.</title>
        <authorList>
            <person name="Wanga Y.-J."/>
            <person name="Taina T."/>
            <person name="Yua J.-Y."/>
            <person name="Lia J."/>
            <person name="Xua B."/>
            <person name="Chenc J."/>
            <person name="D'Auriad J.C."/>
            <person name="Huanga J.-P."/>
            <person name="Huanga S.-X."/>
        </authorList>
    </citation>
    <scope>NUCLEOTIDE SEQUENCE [LARGE SCALE GENOMIC DNA]</scope>
    <source>
        <strain evidence="3">cv. KIB-2019</strain>
    </source>
</reference>
<evidence type="ECO:0000313" key="3">
    <source>
        <dbReference type="Proteomes" id="UP001152561"/>
    </source>
</evidence>
<accession>A0A9Q1LMD8</accession>
<feature type="region of interest" description="Disordered" evidence="1">
    <location>
        <begin position="1"/>
        <end position="64"/>
    </location>
</feature>
<gene>
    <name evidence="2" type="ORF">K7X08_027787</name>
</gene>
<keyword evidence="3" id="KW-1185">Reference proteome</keyword>
<dbReference type="AlphaFoldDB" id="A0A9Q1LMD8"/>